<feature type="compositionally biased region" description="Polar residues" evidence="2">
    <location>
        <begin position="717"/>
        <end position="726"/>
    </location>
</feature>
<dbReference type="PANTHER" id="PTHR47458:SF1">
    <property type="entry name" value="SMAD_FHA DOMAIN-CONTAINING PROTEIN"/>
    <property type="match status" value="1"/>
</dbReference>
<feature type="compositionally biased region" description="Basic and acidic residues" evidence="2">
    <location>
        <begin position="764"/>
        <end position="774"/>
    </location>
</feature>
<feature type="compositionally biased region" description="Basic and acidic residues" evidence="2">
    <location>
        <begin position="576"/>
        <end position="585"/>
    </location>
</feature>
<feature type="compositionally biased region" description="Polar residues" evidence="2">
    <location>
        <begin position="10"/>
        <end position="41"/>
    </location>
</feature>
<feature type="compositionally biased region" description="Acidic residues" evidence="2">
    <location>
        <begin position="849"/>
        <end position="860"/>
    </location>
</feature>
<comment type="caution">
    <text evidence="4">The sequence shown here is derived from an EMBL/GenBank/DDBJ whole genome shotgun (WGS) entry which is preliminary data.</text>
</comment>
<dbReference type="InterPro" id="IPR008984">
    <property type="entry name" value="SMAD_FHA_dom_sf"/>
</dbReference>
<feature type="compositionally biased region" description="Polar residues" evidence="2">
    <location>
        <begin position="587"/>
        <end position="614"/>
    </location>
</feature>
<evidence type="ECO:0000313" key="4">
    <source>
        <dbReference type="EMBL" id="KAK1376283.1"/>
    </source>
</evidence>
<accession>A0AAD8I083</accession>
<reference evidence="4" key="1">
    <citation type="submission" date="2023-02" db="EMBL/GenBank/DDBJ databases">
        <title>Genome of toxic invasive species Heracleum sosnowskyi carries increased number of genes despite the absence of recent whole-genome duplications.</title>
        <authorList>
            <person name="Schelkunov M."/>
            <person name="Shtratnikova V."/>
            <person name="Makarenko M."/>
            <person name="Klepikova A."/>
            <person name="Omelchenko D."/>
            <person name="Novikova G."/>
            <person name="Obukhova E."/>
            <person name="Bogdanov V."/>
            <person name="Penin A."/>
            <person name="Logacheva M."/>
        </authorList>
    </citation>
    <scope>NUCLEOTIDE SEQUENCE</scope>
    <source>
        <strain evidence="4">Hsosn_3</strain>
        <tissue evidence="4">Leaf</tissue>
    </source>
</reference>
<dbReference type="EMBL" id="JAUIZM010000007">
    <property type="protein sequence ID" value="KAK1376283.1"/>
    <property type="molecule type" value="Genomic_DNA"/>
</dbReference>
<feature type="region of interest" description="Disordered" evidence="2">
    <location>
        <begin position="754"/>
        <end position="774"/>
    </location>
</feature>
<proteinExistence type="predicted"/>
<protein>
    <submittedName>
        <fullName evidence="4">SMAD/FHA domain-containing protein</fullName>
    </submittedName>
</protein>
<keyword evidence="1" id="KW-0175">Coiled coil</keyword>
<gene>
    <name evidence="4" type="ORF">POM88_032476</name>
</gene>
<reference evidence="4" key="2">
    <citation type="submission" date="2023-05" db="EMBL/GenBank/DDBJ databases">
        <authorList>
            <person name="Schelkunov M.I."/>
        </authorList>
    </citation>
    <scope>NUCLEOTIDE SEQUENCE</scope>
    <source>
        <strain evidence="4">Hsosn_3</strain>
        <tissue evidence="4">Leaf</tissue>
    </source>
</reference>
<dbReference type="PROSITE" id="PS50006">
    <property type="entry name" value="FHA_DOMAIN"/>
    <property type="match status" value="1"/>
</dbReference>
<dbReference type="SMART" id="SM00240">
    <property type="entry name" value="FHA"/>
    <property type="match status" value="1"/>
</dbReference>
<feature type="region of interest" description="Disordered" evidence="2">
    <location>
        <begin position="1"/>
        <end position="44"/>
    </location>
</feature>
<dbReference type="InterPro" id="IPR000253">
    <property type="entry name" value="FHA_dom"/>
</dbReference>
<feature type="compositionally biased region" description="Basic and acidic residues" evidence="2">
    <location>
        <begin position="616"/>
        <end position="630"/>
    </location>
</feature>
<dbReference type="Proteomes" id="UP001237642">
    <property type="component" value="Unassembled WGS sequence"/>
</dbReference>
<feature type="region of interest" description="Disordered" evidence="2">
    <location>
        <begin position="707"/>
        <end position="734"/>
    </location>
</feature>
<dbReference type="AlphaFoldDB" id="A0AAD8I083"/>
<feature type="region of interest" description="Disordered" evidence="2">
    <location>
        <begin position="835"/>
        <end position="894"/>
    </location>
</feature>
<evidence type="ECO:0000256" key="1">
    <source>
        <dbReference type="SAM" id="Coils"/>
    </source>
</evidence>
<name>A0AAD8I083_9APIA</name>
<evidence type="ECO:0000259" key="3">
    <source>
        <dbReference type="PROSITE" id="PS50006"/>
    </source>
</evidence>
<evidence type="ECO:0000313" key="5">
    <source>
        <dbReference type="Proteomes" id="UP001237642"/>
    </source>
</evidence>
<evidence type="ECO:0000256" key="2">
    <source>
        <dbReference type="SAM" id="MobiDB-lite"/>
    </source>
</evidence>
<dbReference type="SUPFAM" id="SSF49879">
    <property type="entry name" value="SMAD/FHA domain"/>
    <property type="match status" value="1"/>
</dbReference>
<feature type="region of interest" description="Disordered" evidence="2">
    <location>
        <begin position="786"/>
        <end position="808"/>
    </location>
</feature>
<feature type="region of interest" description="Disordered" evidence="2">
    <location>
        <begin position="204"/>
        <end position="228"/>
    </location>
</feature>
<feature type="coiled-coil region" evidence="1">
    <location>
        <begin position="417"/>
        <end position="515"/>
    </location>
</feature>
<sequence>MAIEDLATPLASNPSPSPRNNELRTSQASNSCIPNNDVTPSKSRKPEEFLVQVAAKIASQPLQYSDPDVWAVLTAISDKARRRRQGLNMILTSDEHCVGRAVEDARFQILSNQVSGQHCKIYRKKIASEDAENPSKFCTYIFLKDTSTNGTYLNWEKLNKQSPEIKLHHGDIISFSAPPHHELAYAFVFREVLKHTSLSDNSLPKRKAEELGSGNKRQRGIGLGASEGPVSLDDFRSLQRSNTELRNQLEDHVKSIDALQSEIRASIERHETEKKELRDSVSKSYTDQLHKLNHLVETKQKELAEFNRISAEQKHSMEDLNVRLSASTQSCNEANEIIDSQKESISKLETLLNDERELRKVDREKADLNLKTSIQKVQAESQEEMKRLSDAALRREKEQQELIHKLQDSEKERSKMVAILRSKLDETRKKLVNLENKIRQLDVQICEEQQTSASGKKRVEELEHGMRKLRKELEDEKQAAREEAWAKVSALELEMSGAMRDLDFERRKLKAARERIMLRETQLRSFYSTTEEISVLFTKQQEQLKTMQRTLEDEENYDNISVDLEPNVDNGNLHESVLRGKEVPGHHNNSTAQANSGSGQRCRRSQVNMSNDEASVTEKHDCDHKDHESDQDTQEAEFTSADRVVKGGFGSDIDGVGTAPILEGDTVGTERVIETESAANDGDKQFDLNKLAGDTMQIDDDTLGQEAEEHHVIGGESSHQSASNNPLEAGNTIEDTERTFRTTDLLASEVAGSWACNTGPSVHGENDSPRSKDRDEVAEALMNLHDSEPAAESQIAPSSEAATNKRNDERQALSAMIGIVAPDLKDHFAGAGSNCDLEESEKGVASNSDTEDCTDNEDVNAMDTEGVVASDAETEGSGGSEEAFDEDTEPDSVG</sequence>
<keyword evidence="5" id="KW-1185">Reference proteome</keyword>
<feature type="domain" description="FHA" evidence="3">
    <location>
        <begin position="96"/>
        <end position="158"/>
    </location>
</feature>
<organism evidence="4 5">
    <name type="scientific">Heracleum sosnowskyi</name>
    <dbReference type="NCBI Taxonomy" id="360622"/>
    <lineage>
        <taxon>Eukaryota</taxon>
        <taxon>Viridiplantae</taxon>
        <taxon>Streptophyta</taxon>
        <taxon>Embryophyta</taxon>
        <taxon>Tracheophyta</taxon>
        <taxon>Spermatophyta</taxon>
        <taxon>Magnoliopsida</taxon>
        <taxon>eudicotyledons</taxon>
        <taxon>Gunneridae</taxon>
        <taxon>Pentapetalae</taxon>
        <taxon>asterids</taxon>
        <taxon>campanulids</taxon>
        <taxon>Apiales</taxon>
        <taxon>Apiaceae</taxon>
        <taxon>Apioideae</taxon>
        <taxon>apioid superclade</taxon>
        <taxon>Tordylieae</taxon>
        <taxon>Tordyliinae</taxon>
        <taxon>Heracleum</taxon>
    </lineage>
</organism>
<feature type="coiled-coil region" evidence="1">
    <location>
        <begin position="331"/>
        <end position="371"/>
    </location>
</feature>
<feature type="region of interest" description="Disordered" evidence="2">
    <location>
        <begin position="549"/>
        <end position="651"/>
    </location>
</feature>
<feature type="coiled-coil region" evidence="1">
    <location>
        <begin position="242"/>
        <end position="280"/>
    </location>
</feature>
<feature type="compositionally biased region" description="Acidic residues" evidence="2">
    <location>
        <begin position="882"/>
        <end position="894"/>
    </location>
</feature>
<dbReference type="Pfam" id="PF00498">
    <property type="entry name" value="FHA"/>
    <property type="match status" value="1"/>
</dbReference>
<dbReference type="PANTHER" id="PTHR47458">
    <property type="entry name" value="SMAD/FHA DOMAIN-CONTAINING PROTEIN"/>
    <property type="match status" value="1"/>
</dbReference>
<dbReference type="Gene3D" id="2.60.200.20">
    <property type="match status" value="1"/>
</dbReference>